<keyword evidence="3" id="KW-1185">Reference proteome</keyword>
<comment type="caution">
    <text evidence="2">The sequence shown here is derived from an EMBL/GenBank/DDBJ whole genome shotgun (WGS) entry which is preliminary data.</text>
</comment>
<dbReference type="RefSeq" id="WP_320501584.1">
    <property type="nucleotide sequence ID" value="NZ_JAXCLX010000002.1"/>
</dbReference>
<gene>
    <name evidence="2" type="ORF">SMD31_14350</name>
</gene>
<dbReference type="Pfam" id="PF22091">
    <property type="entry name" value="DUF6941"/>
    <property type="match status" value="1"/>
</dbReference>
<name>A0ABU5E0J9_9PROT</name>
<feature type="region of interest" description="Disordered" evidence="1">
    <location>
        <begin position="147"/>
        <end position="176"/>
    </location>
</feature>
<evidence type="ECO:0000256" key="1">
    <source>
        <dbReference type="SAM" id="MobiDB-lite"/>
    </source>
</evidence>
<feature type="compositionally biased region" description="Polar residues" evidence="1">
    <location>
        <begin position="166"/>
        <end position="176"/>
    </location>
</feature>
<evidence type="ECO:0000313" key="2">
    <source>
        <dbReference type="EMBL" id="MDY0873119.1"/>
    </source>
</evidence>
<reference evidence="2 3" key="1">
    <citation type="journal article" date="2013" name="Antonie Van Leeuwenhoek">
        <title>Dongia rigui sp. nov., isolated from freshwater of a large wetland in Korea.</title>
        <authorList>
            <person name="Baik K.S."/>
            <person name="Hwang Y.M."/>
            <person name="Choi J.S."/>
            <person name="Kwon J."/>
            <person name="Seong C.N."/>
        </authorList>
    </citation>
    <scope>NUCLEOTIDE SEQUENCE [LARGE SCALE GENOMIC DNA]</scope>
    <source>
        <strain evidence="2 3">04SU4-P</strain>
    </source>
</reference>
<dbReference type="InterPro" id="IPR054221">
    <property type="entry name" value="DUF6941"/>
</dbReference>
<proteinExistence type="predicted"/>
<accession>A0ABU5E0J9</accession>
<organism evidence="2 3">
    <name type="scientific">Dongia rigui</name>
    <dbReference type="NCBI Taxonomy" id="940149"/>
    <lineage>
        <taxon>Bacteria</taxon>
        <taxon>Pseudomonadati</taxon>
        <taxon>Pseudomonadota</taxon>
        <taxon>Alphaproteobacteria</taxon>
        <taxon>Rhodospirillales</taxon>
        <taxon>Dongiaceae</taxon>
        <taxon>Dongia</taxon>
    </lineage>
</organism>
<evidence type="ECO:0000313" key="3">
    <source>
        <dbReference type="Proteomes" id="UP001271769"/>
    </source>
</evidence>
<sequence>MKYRLGTLTICDDVRLEINGKETIVGLYNNVLVVPSVPHRMLKLCFRLPLFLAEPVSSKAKFEVFSPSGKVMLSAEGDIEVKTIEEESPAPFTIAVGNALLPEFGTYHVKFIIGPGKPKRVASFLVRQPRPGDPIVELGPVFLGAPNAAVPEPSKPAQSVKKTKTAKSSNPTRRKS</sequence>
<dbReference type="EMBL" id="JAXCLX010000002">
    <property type="protein sequence ID" value="MDY0873119.1"/>
    <property type="molecule type" value="Genomic_DNA"/>
</dbReference>
<dbReference type="Proteomes" id="UP001271769">
    <property type="component" value="Unassembled WGS sequence"/>
</dbReference>
<protein>
    <submittedName>
        <fullName evidence="2">Uncharacterized protein</fullName>
    </submittedName>
</protein>